<evidence type="ECO:0000313" key="1">
    <source>
        <dbReference type="EMBL" id="KRO01549.1"/>
    </source>
</evidence>
<protein>
    <recommendedName>
        <fullName evidence="3">Zinc ribbon domain-containing protein</fullName>
    </recommendedName>
</protein>
<accession>A0ABR5Q018</accession>
<sequence>MSGHTTPEERHKVAERLRNLTPSKHVHPDYTPWYTDICGAIGGEKDSWLGISALAERLANLIDPTCELDLDFCMEYIVCQSCGYELPHGTHLDETKYCPNCGSRVVVSKDE</sequence>
<keyword evidence="2" id="KW-1185">Reference proteome</keyword>
<dbReference type="Proteomes" id="UP000051927">
    <property type="component" value="Unassembled WGS sequence"/>
</dbReference>
<proteinExistence type="predicted"/>
<gene>
    <name evidence="1" type="ORF">IV60_GL001421</name>
</gene>
<organism evidence="1 2">
    <name type="scientific">Lancefieldella rimae</name>
    <dbReference type="NCBI Taxonomy" id="1383"/>
    <lineage>
        <taxon>Bacteria</taxon>
        <taxon>Bacillati</taxon>
        <taxon>Actinomycetota</taxon>
        <taxon>Coriobacteriia</taxon>
        <taxon>Coriobacteriales</taxon>
        <taxon>Atopobiaceae</taxon>
        <taxon>Lancefieldella</taxon>
    </lineage>
</organism>
<reference evidence="1 2" key="1">
    <citation type="journal article" date="2015" name="Genome Announc.">
        <title>Expanding the biotechnology potential of lactobacilli through comparative genomics of 213 strains and associated genera.</title>
        <authorList>
            <person name="Sun Z."/>
            <person name="Harris H.M."/>
            <person name="McCann A."/>
            <person name="Guo C."/>
            <person name="Argimon S."/>
            <person name="Zhang W."/>
            <person name="Yang X."/>
            <person name="Jeffery I.B."/>
            <person name="Cooney J.C."/>
            <person name="Kagawa T.F."/>
            <person name="Liu W."/>
            <person name="Song Y."/>
            <person name="Salvetti E."/>
            <person name="Wrobel A."/>
            <person name="Rasinkangas P."/>
            <person name="Parkhill J."/>
            <person name="Rea M.C."/>
            <person name="O'Sullivan O."/>
            <person name="Ritari J."/>
            <person name="Douillard F.P."/>
            <person name="Paul Ross R."/>
            <person name="Yang R."/>
            <person name="Briner A.E."/>
            <person name="Felis G.E."/>
            <person name="de Vos W.M."/>
            <person name="Barrangou R."/>
            <person name="Klaenhammer T.R."/>
            <person name="Caufield P.W."/>
            <person name="Cui Y."/>
            <person name="Zhang H."/>
            <person name="O'Toole P.W."/>
        </authorList>
    </citation>
    <scope>NUCLEOTIDE SEQUENCE [LARGE SCALE GENOMIC DNA]</scope>
    <source>
        <strain evidence="1 2">DSM 7090</strain>
    </source>
</reference>
<comment type="caution">
    <text evidence="1">The sequence shown here is derived from an EMBL/GenBank/DDBJ whole genome shotgun (WGS) entry which is preliminary data.</text>
</comment>
<name>A0ABR5Q018_9ACTN</name>
<evidence type="ECO:0008006" key="3">
    <source>
        <dbReference type="Google" id="ProtNLM"/>
    </source>
</evidence>
<dbReference type="RefSeq" id="WP_003149746.1">
    <property type="nucleotide sequence ID" value="NZ_JQCP01000004.1"/>
</dbReference>
<dbReference type="EMBL" id="JQCP01000004">
    <property type="protein sequence ID" value="KRO01549.1"/>
    <property type="molecule type" value="Genomic_DNA"/>
</dbReference>
<evidence type="ECO:0000313" key="2">
    <source>
        <dbReference type="Proteomes" id="UP000051927"/>
    </source>
</evidence>
<dbReference type="GeneID" id="84904905"/>